<dbReference type="EMBL" id="BAAAQQ010000014">
    <property type="protein sequence ID" value="GAA2134821.1"/>
    <property type="molecule type" value="Genomic_DNA"/>
</dbReference>
<organism evidence="2 3">
    <name type="scientific">Nocardioides bigeumensis</name>
    <dbReference type="NCBI Taxonomy" id="433657"/>
    <lineage>
        <taxon>Bacteria</taxon>
        <taxon>Bacillati</taxon>
        <taxon>Actinomycetota</taxon>
        <taxon>Actinomycetes</taxon>
        <taxon>Propionibacteriales</taxon>
        <taxon>Nocardioidaceae</taxon>
        <taxon>Nocardioides</taxon>
    </lineage>
</organism>
<dbReference type="InterPro" id="IPR021005">
    <property type="entry name" value="Znf_CGNR"/>
</dbReference>
<evidence type="ECO:0000259" key="1">
    <source>
        <dbReference type="Pfam" id="PF11706"/>
    </source>
</evidence>
<dbReference type="RefSeq" id="WP_344305797.1">
    <property type="nucleotide sequence ID" value="NZ_BAAAQQ010000014.1"/>
</dbReference>
<dbReference type="InterPro" id="IPR010852">
    <property type="entry name" value="ABATE"/>
</dbReference>
<dbReference type="SUPFAM" id="SSF160904">
    <property type="entry name" value="Jann2411-like"/>
    <property type="match status" value="1"/>
</dbReference>
<dbReference type="Pfam" id="PF07336">
    <property type="entry name" value="ABATE"/>
    <property type="match status" value="1"/>
</dbReference>
<dbReference type="Proteomes" id="UP001500575">
    <property type="component" value="Unassembled WGS sequence"/>
</dbReference>
<proteinExistence type="predicted"/>
<evidence type="ECO:0000313" key="3">
    <source>
        <dbReference type="Proteomes" id="UP001500575"/>
    </source>
</evidence>
<gene>
    <name evidence="2" type="ORF">GCM10009843_41720</name>
</gene>
<sequence>MPVGPAGFPSDWLADPSSPASDVELALLLVNTLDLLEDPADRLRDLTWLTHALESARHDGLAGELTARDLPRLRRLRDALRHVFETDDDAQAAAVLNPLLERARAVPLLVASGDGPASLRVGLGRQGIAALEARLPAALAAFVATHGTGRLGVCGSDPCRCVFVDRTRAGTRKYCCSYCNDRLAARAYRRRRRS</sequence>
<evidence type="ECO:0000313" key="2">
    <source>
        <dbReference type="EMBL" id="GAA2134821.1"/>
    </source>
</evidence>
<protein>
    <recommendedName>
        <fullName evidence="1">Zinc finger CGNR domain-containing protein</fullName>
    </recommendedName>
</protein>
<feature type="domain" description="Zinc finger CGNR" evidence="1">
    <location>
        <begin position="150"/>
        <end position="192"/>
    </location>
</feature>
<dbReference type="Pfam" id="PF11706">
    <property type="entry name" value="zf-CGNR"/>
    <property type="match status" value="1"/>
</dbReference>
<dbReference type="PANTHER" id="PTHR35525">
    <property type="entry name" value="BLL6575 PROTEIN"/>
    <property type="match status" value="1"/>
</dbReference>
<dbReference type="InterPro" id="IPR023286">
    <property type="entry name" value="ABATE_dom_sf"/>
</dbReference>
<reference evidence="3" key="1">
    <citation type="journal article" date="2019" name="Int. J. Syst. Evol. Microbiol.">
        <title>The Global Catalogue of Microorganisms (GCM) 10K type strain sequencing project: providing services to taxonomists for standard genome sequencing and annotation.</title>
        <authorList>
            <consortium name="The Broad Institute Genomics Platform"/>
            <consortium name="The Broad Institute Genome Sequencing Center for Infectious Disease"/>
            <person name="Wu L."/>
            <person name="Ma J."/>
        </authorList>
    </citation>
    <scope>NUCLEOTIDE SEQUENCE [LARGE SCALE GENOMIC DNA]</scope>
    <source>
        <strain evidence="3">JCM 16021</strain>
    </source>
</reference>
<dbReference type="Gene3D" id="1.10.3300.10">
    <property type="entry name" value="Jann2411-like domain"/>
    <property type="match status" value="1"/>
</dbReference>
<keyword evidence="3" id="KW-1185">Reference proteome</keyword>
<comment type="caution">
    <text evidence="2">The sequence shown here is derived from an EMBL/GenBank/DDBJ whole genome shotgun (WGS) entry which is preliminary data.</text>
</comment>
<name>A0ABP5KMZ8_9ACTN</name>
<accession>A0ABP5KMZ8</accession>
<dbReference type="PANTHER" id="PTHR35525:SF3">
    <property type="entry name" value="BLL6575 PROTEIN"/>
    <property type="match status" value="1"/>
</dbReference>